<organism evidence="1 2">
    <name type="scientific">Rothia mucilaginosa</name>
    <dbReference type="NCBI Taxonomy" id="43675"/>
    <lineage>
        <taxon>Bacteria</taxon>
        <taxon>Bacillati</taxon>
        <taxon>Actinomycetota</taxon>
        <taxon>Actinomycetes</taxon>
        <taxon>Micrococcales</taxon>
        <taxon>Micrococcaceae</taxon>
        <taxon>Rothia</taxon>
    </lineage>
</organism>
<evidence type="ECO:0000313" key="2">
    <source>
        <dbReference type="Proteomes" id="UP000785653"/>
    </source>
</evidence>
<evidence type="ECO:0000313" key="1">
    <source>
        <dbReference type="EMBL" id="MBF1672635.1"/>
    </source>
</evidence>
<dbReference type="AlphaFoldDB" id="A0A930Q367"/>
<gene>
    <name evidence="1" type="ORF">HXO65_00245</name>
</gene>
<dbReference type="Proteomes" id="UP000785653">
    <property type="component" value="Unassembled WGS sequence"/>
</dbReference>
<dbReference type="PANTHER" id="PTHR35040">
    <property type="match status" value="1"/>
</dbReference>
<dbReference type="Pfam" id="PF12138">
    <property type="entry name" value="Spherulin4"/>
    <property type="match status" value="1"/>
</dbReference>
<accession>A0A930Q367</accession>
<dbReference type="PANTHER" id="PTHR35040:SF9">
    <property type="entry name" value="4-LIKE CELL SURFACE PROTEIN, PUTATIVE (AFU_ORTHOLOGUE AFUA_4G14080)-RELATED"/>
    <property type="match status" value="1"/>
</dbReference>
<name>A0A930Q367_9MICC</name>
<dbReference type="InterPro" id="IPR021986">
    <property type="entry name" value="Spherulin4"/>
</dbReference>
<proteinExistence type="predicted"/>
<reference evidence="1" key="1">
    <citation type="submission" date="2020-04" db="EMBL/GenBank/DDBJ databases">
        <title>Deep metagenomics examines the oral microbiome during advanced dental caries in children, revealing novel taxa and co-occurrences with host molecules.</title>
        <authorList>
            <person name="Baker J.L."/>
            <person name="Morton J.T."/>
            <person name="Dinis M."/>
            <person name="Alvarez R."/>
            <person name="Tran N.C."/>
            <person name="Knight R."/>
            <person name="Edlund A."/>
        </authorList>
    </citation>
    <scope>NUCLEOTIDE SEQUENCE</scope>
    <source>
        <strain evidence="1">JCVI_47_bin.3</strain>
    </source>
</reference>
<protein>
    <submittedName>
        <fullName evidence="1">Uncharacterized protein</fullName>
    </submittedName>
</protein>
<comment type="caution">
    <text evidence="1">The sequence shown here is derived from an EMBL/GenBank/DDBJ whole genome shotgun (WGS) entry which is preliminary data.</text>
</comment>
<dbReference type="EMBL" id="JABZXS010000001">
    <property type="protein sequence ID" value="MBF1672635.1"/>
    <property type="molecule type" value="Genomic_DNA"/>
</dbReference>
<sequence length="339" mass="39089">MAKYEILTRVGVEAEVTRQVSRFETREKDFGFKSGERYYSPITYTWPDFYNGAQSKWSKFLEFSSTLGVVLLNRSSGDWLSKRPDPDFAKQGEIALAAGARRVAFYIKTRHGAMFPGIPEAYRQKVAQNLNVDMSAITPYTEDFIIRSAKAVKEDYPNIPVNIFLDETSPWIDLSMQDTIIANYTRLYKRLKQELGRDTLIIINPGSNTPASMMDACDIVLSYESNAERYLDPATKYIHPDHYKQFPSWRFWHIVHGATEQNIDDVFAKAEELGIGHLYVTDRTFKVGTGSEDEPEENPYDNPPSPWVENRVRAWIKGVLPYERRIATLEKQVKELMQR</sequence>